<evidence type="ECO:0000256" key="1">
    <source>
        <dbReference type="SAM" id="MobiDB-lite"/>
    </source>
</evidence>
<evidence type="ECO:0000313" key="3">
    <source>
        <dbReference type="Proteomes" id="UP000242699"/>
    </source>
</evidence>
<dbReference type="EMBL" id="PXYT01000038">
    <property type="protein sequence ID" value="PSR26271.1"/>
    <property type="molecule type" value="Genomic_DNA"/>
</dbReference>
<feature type="compositionally biased region" description="Low complexity" evidence="1">
    <location>
        <begin position="76"/>
        <end position="85"/>
    </location>
</feature>
<comment type="caution">
    <text evidence="2">The sequence shown here is derived from an EMBL/GenBank/DDBJ whole genome shotgun (WGS) entry which is preliminary data.</text>
</comment>
<feature type="compositionally biased region" description="Basic and acidic residues" evidence="1">
    <location>
        <begin position="86"/>
        <end position="99"/>
    </location>
</feature>
<reference evidence="2 3" key="1">
    <citation type="journal article" date="2014" name="BMC Genomics">
        <title>Comparison of environmental and isolate Sulfobacillus genomes reveals diverse carbon, sulfur, nitrogen, and hydrogen metabolisms.</title>
        <authorList>
            <person name="Justice N.B."/>
            <person name="Norman A."/>
            <person name="Brown C.T."/>
            <person name="Singh A."/>
            <person name="Thomas B.C."/>
            <person name="Banfield J.F."/>
        </authorList>
    </citation>
    <scope>NUCLEOTIDE SEQUENCE [LARGE SCALE GENOMIC DNA]</scope>
    <source>
        <strain evidence="2">AMDSBA1</strain>
    </source>
</reference>
<name>A0A2T2WVK4_9FIRM</name>
<gene>
    <name evidence="2" type="ORF">C7B43_14300</name>
</gene>
<organism evidence="2 3">
    <name type="scientific">Sulfobacillus benefaciens</name>
    <dbReference type="NCBI Taxonomy" id="453960"/>
    <lineage>
        <taxon>Bacteria</taxon>
        <taxon>Bacillati</taxon>
        <taxon>Bacillota</taxon>
        <taxon>Clostridia</taxon>
        <taxon>Eubacteriales</taxon>
        <taxon>Clostridiales Family XVII. Incertae Sedis</taxon>
        <taxon>Sulfobacillus</taxon>
    </lineage>
</organism>
<dbReference type="Proteomes" id="UP000242699">
    <property type="component" value="Unassembled WGS sequence"/>
</dbReference>
<accession>A0A2T2WVK4</accession>
<dbReference type="AlphaFoldDB" id="A0A2T2WVK4"/>
<evidence type="ECO:0000313" key="2">
    <source>
        <dbReference type="EMBL" id="PSR26271.1"/>
    </source>
</evidence>
<feature type="region of interest" description="Disordered" evidence="1">
    <location>
        <begin position="70"/>
        <end position="99"/>
    </location>
</feature>
<protein>
    <submittedName>
        <fullName evidence="2">Uncharacterized protein</fullName>
    </submittedName>
</protein>
<proteinExistence type="predicted"/>
<sequence length="99" mass="11211">MGCHSIAKRQDDGPLTIMAVFRHGNLLQFGAGELCQRLYLKWIRTDGAMDDKAVTIFSCDLPRRIRGINISPNTCQQRGKGVQQKRQSDRLDIHDSFHG</sequence>